<dbReference type="SUPFAM" id="SSF52172">
    <property type="entry name" value="CheY-like"/>
    <property type="match status" value="1"/>
</dbReference>
<accession>A0A3B0QU68</accession>
<proteinExistence type="predicted"/>
<organism evidence="3">
    <name type="scientific">hydrothermal vent metagenome</name>
    <dbReference type="NCBI Taxonomy" id="652676"/>
    <lineage>
        <taxon>unclassified sequences</taxon>
        <taxon>metagenomes</taxon>
        <taxon>ecological metagenomes</taxon>
    </lineage>
</organism>
<evidence type="ECO:0000256" key="1">
    <source>
        <dbReference type="ARBA" id="ARBA00022553"/>
    </source>
</evidence>
<dbReference type="InterPro" id="IPR050595">
    <property type="entry name" value="Bact_response_regulator"/>
</dbReference>
<sequence length="287" mass="32010">MNKLLNYLIRIDELAADLYSQAVGAGCEDLNISELFRCLQKSRIKNRDTLAAALKDHCAAAPSLSSAPFTKQLKEECSVVFNKAAAFTQNPAPTAKELLEFTIEIELTCPGRRYSEAVDALREGSRTFISVAAGTQWRRRLLESYIINSREYTTHLRLFQELPRIWTENLLVADDSAATTTLLADTLSGEGSVYTAGNGVSAMDKLNEKYFAAIISDVSMPLMGGVDLYRSAEKRYPGIGRRFIFFTDTASMEDIDFFKINKINYLPKPSPIIDIRRAVLKVLGDIK</sequence>
<evidence type="ECO:0000259" key="2">
    <source>
        <dbReference type="PROSITE" id="PS50110"/>
    </source>
</evidence>
<dbReference type="CDD" id="cd00156">
    <property type="entry name" value="REC"/>
    <property type="match status" value="1"/>
</dbReference>
<dbReference type="AlphaFoldDB" id="A0A3B0QU68"/>
<dbReference type="InterPro" id="IPR011006">
    <property type="entry name" value="CheY-like_superfamily"/>
</dbReference>
<dbReference type="SMART" id="SM00448">
    <property type="entry name" value="REC"/>
    <property type="match status" value="1"/>
</dbReference>
<dbReference type="Gene3D" id="3.40.50.2300">
    <property type="match status" value="1"/>
</dbReference>
<feature type="domain" description="Response regulatory" evidence="2">
    <location>
        <begin position="169"/>
        <end position="283"/>
    </location>
</feature>
<dbReference type="GO" id="GO:0000160">
    <property type="term" value="P:phosphorelay signal transduction system"/>
    <property type="evidence" value="ECO:0007669"/>
    <property type="project" value="InterPro"/>
</dbReference>
<dbReference type="PROSITE" id="PS50110">
    <property type="entry name" value="RESPONSE_REGULATORY"/>
    <property type="match status" value="1"/>
</dbReference>
<dbReference type="InterPro" id="IPR001789">
    <property type="entry name" value="Sig_transdc_resp-reg_receiver"/>
</dbReference>
<dbReference type="EMBL" id="UOEA01000043">
    <property type="protein sequence ID" value="VAV83609.1"/>
    <property type="molecule type" value="Genomic_DNA"/>
</dbReference>
<name>A0A3B0QU68_9ZZZZ</name>
<keyword evidence="1" id="KW-0597">Phosphoprotein</keyword>
<dbReference type="PANTHER" id="PTHR44591:SF3">
    <property type="entry name" value="RESPONSE REGULATORY DOMAIN-CONTAINING PROTEIN"/>
    <property type="match status" value="1"/>
</dbReference>
<reference evidence="3" key="1">
    <citation type="submission" date="2018-06" db="EMBL/GenBank/DDBJ databases">
        <authorList>
            <person name="Zhirakovskaya E."/>
        </authorList>
    </citation>
    <scope>NUCLEOTIDE SEQUENCE</scope>
</reference>
<dbReference type="Pfam" id="PF00072">
    <property type="entry name" value="Response_reg"/>
    <property type="match status" value="1"/>
</dbReference>
<gene>
    <name evidence="3" type="ORF">MNBD_DELTA01-2120</name>
</gene>
<evidence type="ECO:0000313" key="3">
    <source>
        <dbReference type="EMBL" id="VAV83609.1"/>
    </source>
</evidence>
<dbReference type="PANTHER" id="PTHR44591">
    <property type="entry name" value="STRESS RESPONSE REGULATOR PROTEIN 1"/>
    <property type="match status" value="1"/>
</dbReference>
<protein>
    <recommendedName>
        <fullName evidence="2">Response regulatory domain-containing protein</fullName>
    </recommendedName>
</protein>